<protein>
    <submittedName>
        <fullName evidence="2">Nucleotidyltransferase</fullName>
    </submittedName>
</protein>
<accession>A0A419TC55</accession>
<gene>
    <name evidence="2" type="ORF">BET01_01735</name>
</gene>
<comment type="caution">
    <text evidence="2">The sequence shown here is derived from an EMBL/GenBank/DDBJ whole genome shotgun (WGS) entry which is preliminary data.</text>
</comment>
<dbReference type="InterPro" id="IPR029044">
    <property type="entry name" value="Nucleotide-diphossugar_trans"/>
</dbReference>
<dbReference type="EMBL" id="MCIA01000001">
    <property type="protein sequence ID" value="RKD35094.1"/>
    <property type="molecule type" value="Genomic_DNA"/>
</dbReference>
<dbReference type="Proteomes" id="UP000284277">
    <property type="component" value="Unassembled WGS sequence"/>
</dbReference>
<dbReference type="Pfam" id="PF00483">
    <property type="entry name" value="NTP_transferase"/>
    <property type="match status" value="1"/>
</dbReference>
<dbReference type="SUPFAM" id="SSF53448">
    <property type="entry name" value="Nucleotide-diphospho-sugar transferases"/>
    <property type="match status" value="1"/>
</dbReference>
<dbReference type="AlphaFoldDB" id="A0A419TC55"/>
<dbReference type="Gene3D" id="3.90.550.10">
    <property type="entry name" value="Spore Coat Polysaccharide Biosynthesis Protein SpsA, Chain A"/>
    <property type="match status" value="1"/>
</dbReference>
<organism evidence="2 3">
    <name type="scientific">Lacrimispora algidixylanolytica</name>
    <dbReference type="NCBI Taxonomy" id="94868"/>
    <lineage>
        <taxon>Bacteria</taxon>
        <taxon>Bacillati</taxon>
        <taxon>Bacillota</taxon>
        <taxon>Clostridia</taxon>
        <taxon>Lachnospirales</taxon>
        <taxon>Lachnospiraceae</taxon>
        <taxon>Lacrimispora</taxon>
    </lineage>
</organism>
<reference evidence="2 3" key="1">
    <citation type="submission" date="2016-08" db="EMBL/GenBank/DDBJ databases">
        <title>A new outlook on sporulation: Clostridium algidixylanolyticum.</title>
        <authorList>
            <person name="Poppleton D.I."/>
            <person name="Gribaldo S."/>
        </authorList>
    </citation>
    <scope>NUCLEOTIDE SEQUENCE [LARGE SCALE GENOMIC DNA]</scope>
    <source>
        <strain evidence="2 3">SPL73</strain>
    </source>
</reference>
<dbReference type="RefSeq" id="WP_120195033.1">
    <property type="nucleotide sequence ID" value="NZ_MCIA01000001.1"/>
</dbReference>
<dbReference type="OrthoDB" id="9779926at2"/>
<keyword evidence="3" id="KW-1185">Reference proteome</keyword>
<dbReference type="GO" id="GO:0016740">
    <property type="term" value="F:transferase activity"/>
    <property type="evidence" value="ECO:0007669"/>
    <property type="project" value="UniProtKB-KW"/>
</dbReference>
<evidence type="ECO:0000313" key="3">
    <source>
        <dbReference type="Proteomes" id="UP000284277"/>
    </source>
</evidence>
<name>A0A419TC55_9FIRM</name>
<keyword evidence="2" id="KW-0808">Transferase</keyword>
<evidence type="ECO:0000313" key="2">
    <source>
        <dbReference type="EMBL" id="RKD35094.1"/>
    </source>
</evidence>
<proteinExistence type="predicted"/>
<feature type="domain" description="Nucleotidyl transferase" evidence="1">
    <location>
        <begin position="8"/>
        <end position="230"/>
    </location>
</feature>
<dbReference type="InterPro" id="IPR005835">
    <property type="entry name" value="NTP_transferase_dom"/>
</dbReference>
<sequence>MSKKPVLVIMAAGMGSRYGGLKQIDPVDEYGNKIIDFSIYDAVSAGFETVVFIIKKAIEKEFKENIGDRLKDHVKVEYVYQELDKLPKGYAVPEERVKPWGTGHAILCCQDVIDGPFAVINADDYYGRSAFQAIYNQLVNVSDDENIYHYAMVGYELYNTLTENGHVARGVCTVDEDGKLQDIHERTRIEKHGTMAEYTEDDGKNWTKLSEETLVSMNLWGFTESILRELSSRFISFLEGELPKNPVKCEYFLPFVVDELLKEEKASVSVLKSSDRWYGVTYKEDKETVVEAIRQLKKSGLYPEILWEEKKSYR</sequence>
<evidence type="ECO:0000259" key="1">
    <source>
        <dbReference type="Pfam" id="PF00483"/>
    </source>
</evidence>